<organism evidence="1 2">
    <name type="scientific">Streptomyces katrae</name>
    <dbReference type="NCBI Taxonomy" id="68223"/>
    <lineage>
        <taxon>Bacteria</taxon>
        <taxon>Bacillati</taxon>
        <taxon>Actinomycetota</taxon>
        <taxon>Actinomycetes</taxon>
        <taxon>Kitasatosporales</taxon>
        <taxon>Streptomycetaceae</taxon>
        <taxon>Streptomyces</taxon>
    </lineage>
</organism>
<gene>
    <name evidence="1" type="ORF">VR44_37590</name>
</gene>
<sequence length="109" mass="11642">CEEPWAQDVLRAAAAAALRRTDPEAAARYLRRALLLSPPDGPARAELLVELATVERDFAPRAALRHLTQALLLLPDPARQAEVAGRIPPFLLDDCPPATLDTVAATATG</sequence>
<feature type="non-terminal residue" evidence="1">
    <location>
        <position position="1"/>
    </location>
</feature>
<reference evidence="1 2" key="1">
    <citation type="submission" date="2015-02" db="EMBL/GenBank/DDBJ databases">
        <authorList>
            <person name="Ju K.-S."/>
            <person name="Doroghazi J.R."/>
            <person name="Metcalf W."/>
        </authorList>
    </citation>
    <scope>NUCLEOTIDE SEQUENCE [LARGE SCALE GENOMIC DNA]</scope>
    <source>
        <strain evidence="1 2">NRRL ISP-5550</strain>
    </source>
</reference>
<comment type="caution">
    <text evidence="1">The sequence shown here is derived from an EMBL/GenBank/DDBJ whole genome shotgun (WGS) entry which is preliminary data.</text>
</comment>
<dbReference type="Proteomes" id="UP000033551">
    <property type="component" value="Unassembled WGS sequence"/>
</dbReference>
<name>A0A0F4INR9_9ACTN</name>
<proteinExistence type="predicted"/>
<dbReference type="AlphaFoldDB" id="A0A0F4INR9"/>
<evidence type="ECO:0000313" key="1">
    <source>
        <dbReference type="EMBL" id="KJY23672.1"/>
    </source>
</evidence>
<accession>A0A0F4INR9</accession>
<protein>
    <submittedName>
        <fullName evidence="1">Uncharacterized protein</fullName>
    </submittedName>
</protein>
<feature type="non-terminal residue" evidence="1">
    <location>
        <position position="109"/>
    </location>
</feature>
<keyword evidence="2" id="KW-1185">Reference proteome</keyword>
<dbReference type="EMBL" id="JZWV01001390">
    <property type="protein sequence ID" value="KJY23672.1"/>
    <property type="molecule type" value="Genomic_DNA"/>
</dbReference>
<evidence type="ECO:0000313" key="2">
    <source>
        <dbReference type="Proteomes" id="UP000033551"/>
    </source>
</evidence>